<proteinExistence type="predicted"/>
<comment type="caution">
    <text evidence="1">The sequence shown here is derived from an EMBL/GenBank/DDBJ whole genome shotgun (WGS) entry which is preliminary data.</text>
</comment>
<dbReference type="AlphaFoldDB" id="A0A5J4JNE2"/>
<protein>
    <submittedName>
        <fullName evidence="1">Uncharacterized protein</fullName>
    </submittedName>
</protein>
<accession>A0A5J4JNE2</accession>
<dbReference type="EMBL" id="BKZQ01000021">
    <property type="protein sequence ID" value="GER70494.1"/>
    <property type="molecule type" value="Genomic_DNA"/>
</dbReference>
<evidence type="ECO:0000313" key="2">
    <source>
        <dbReference type="Proteomes" id="UP000391919"/>
    </source>
</evidence>
<sequence>MDIKVGQVYKEKQHNILAMVVAVQNESAILGTGNMVSPKTIEDRYVLVRDAE</sequence>
<organism evidence="1 2">
    <name type="scientific">Weizmannia acidilactici</name>
    <dbReference type="NCBI Taxonomy" id="2607726"/>
    <lineage>
        <taxon>Bacteria</taxon>
        <taxon>Bacillati</taxon>
        <taxon>Bacillota</taxon>
        <taxon>Bacilli</taxon>
        <taxon>Bacillales</taxon>
        <taxon>Bacillaceae</taxon>
        <taxon>Heyndrickxia</taxon>
    </lineage>
</organism>
<dbReference type="Proteomes" id="UP000391919">
    <property type="component" value="Unassembled WGS sequence"/>
</dbReference>
<keyword evidence="2" id="KW-1185">Reference proteome</keyword>
<dbReference type="RefSeq" id="WP_172967509.1">
    <property type="nucleotide sequence ID" value="NZ_BKZQ01000021.1"/>
</dbReference>
<evidence type="ECO:0000313" key="1">
    <source>
        <dbReference type="EMBL" id="GER70494.1"/>
    </source>
</evidence>
<gene>
    <name evidence="1" type="ORF">BpJC7_17970</name>
</gene>
<name>A0A5J4JNE2_9BACI</name>
<reference evidence="1 2" key="1">
    <citation type="submission" date="2019-09" db="EMBL/GenBank/DDBJ databases">
        <title>Draft genome sequence of Bacillus sp. JC-7.</title>
        <authorList>
            <person name="Tanaka N."/>
            <person name="Shiwa Y."/>
            <person name="Fujita N."/>
            <person name="Tanasupawat S."/>
        </authorList>
    </citation>
    <scope>NUCLEOTIDE SEQUENCE [LARGE SCALE GENOMIC DNA]</scope>
    <source>
        <strain evidence="1 2">JC-7</strain>
    </source>
</reference>